<proteinExistence type="predicted"/>
<sequence length="370" mass="42686">IIDLPHEALLHVFHYLVIEDLRQTIFVCKDFYKLHNSEDFYSVWKTISKAFCEQLVVAPGVVEHIDLYHKWRPIALHLEKIQNADYQQKDIILEHTLIAEPIRASTIDYAEQDVDKTRDASLSTFWSSKGSDSEKSNETTIYSLVNPEYAQDRSLLCSNYTSCTKGNIGITSIKSLLVKFFEARYQFRNIYASRSVRVSITDQANNVLWSSEEIKVNHSSEVQEINCPVVIIEKLDKKETIIPKVQRPDIEHFLDEDDDTDMEYEDEEEEENTLHRAIRATLTHEEVADAVQMYQGDALIMFLNNLAKKKIQIISATRLHSDKLSKITSNKEGRLLLRVDYLGKIQKQPGDELYYTCVEFLDLVGDATTV</sequence>
<dbReference type="Pfam" id="PF12937">
    <property type="entry name" value="F-box-like"/>
    <property type="match status" value="1"/>
</dbReference>
<dbReference type="PANTHER" id="PTHR39741:SF2">
    <property type="entry name" value="F-BOX DOMAIN-CONTAINING PROTEIN"/>
    <property type="match status" value="1"/>
</dbReference>
<reference evidence="2 3" key="1">
    <citation type="submission" date="2024-03" db="EMBL/GenBank/DDBJ databases">
        <title>The Acrasis kona genome and developmental transcriptomes reveal deep origins of eukaryotic multicellular pathways.</title>
        <authorList>
            <person name="Sheikh S."/>
            <person name="Fu C.-J."/>
            <person name="Brown M.W."/>
            <person name="Baldauf S.L."/>
        </authorList>
    </citation>
    <scope>NUCLEOTIDE SEQUENCE [LARGE SCALE GENOMIC DNA]</scope>
    <source>
        <strain evidence="2 3">ATCC MYA-3509</strain>
    </source>
</reference>
<protein>
    <submittedName>
        <fullName evidence="2">DNA mismatch repair protein MutS</fullName>
    </submittedName>
</protein>
<feature type="domain" description="F-box" evidence="1">
    <location>
        <begin position="1"/>
        <end position="47"/>
    </location>
</feature>
<dbReference type="Gene3D" id="1.20.1280.50">
    <property type="match status" value="1"/>
</dbReference>
<dbReference type="PROSITE" id="PS50181">
    <property type="entry name" value="FBOX"/>
    <property type="match status" value="1"/>
</dbReference>
<dbReference type="PANTHER" id="PTHR39741">
    <property type="entry name" value="F-BOX DOMAIN CONTAINING PROTEIN, EXPRESSED"/>
    <property type="match status" value="1"/>
</dbReference>
<organism evidence="2 3">
    <name type="scientific">Acrasis kona</name>
    <dbReference type="NCBI Taxonomy" id="1008807"/>
    <lineage>
        <taxon>Eukaryota</taxon>
        <taxon>Discoba</taxon>
        <taxon>Heterolobosea</taxon>
        <taxon>Tetramitia</taxon>
        <taxon>Eutetramitia</taxon>
        <taxon>Acrasidae</taxon>
        <taxon>Acrasis</taxon>
    </lineage>
</organism>
<dbReference type="CDD" id="cd09917">
    <property type="entry name" value="F-box_SF"/>
    <property type="match status" value="1"/>
</dbReference>
<comment type="caution">
    <text evidence="2">The sequence shown here is derived from an EMBL/GenBank/DDBJ whole genome shotgun (WGS) entry which is preliminary data.</text>
</comment>
<feature type="non-terminal residue" evidence="2">
    <location>
        <position position="1"/>
    </location>
</feature>
<dbReference type="EMBL" id="JAOPGA020000536">
    <property type="protein sequence ID" value="KAL0479329.1"/>
    <property type="molecule type" value="Genomic_DNA"/>
</dbReference>
<keyword evidence="3" id="KW-1185">Reference proteome</keyword>
<evidence type="ECO:0000259" key="1">
    <source>
        <dbReference type="PROSITE" id="PS50181"/>
    </source>
</evidence>
<evidence type="ECO:0000313" key="3">
    <source>
        <dbReference type="Proteomes" id="UP001431209"/>
    </source>
</evidence>
<dbReference type="SUPFAM" id="SSF81383">
    <property type="entry name" value="F-box domain"/>
    <property type="match status" value="1"/>
</dbReference>
<dbReference type="AlphaFoldDB" id="A0AAW2YQF8"/>
<dbReference type="InterPro" id="IPR055336">
    <property type="entry name" value="At4g00755-like"/>
</dbReference>
<dbReference type="InterPro" id="IPR001810">
    <property type="entry name" value="F-box_dom"/>
</dbReference>
<gene>
    <name evidence="2" type="ORF">AKO1_007610</name>
</gene>
<evidence type="ECO:0000313" key="2">
    <source>
        <dbReference type="EMBL" id="KAL0479329.1"/>
    </source>
</evidence>
<name>A0AAW2YQF8_9EUKA</name>
<accession>A0AAW2YQF8</accession>
<dbReference type="InterPro" id="IPR036047">
    <property type="entry name" value="F-box-like_dom_sf"/>
</dbReference>
<dbReference type="Proteomes" id="UP001431209">
    <property type="component" value="Unassembled WGS sequence"/>
</dbReference>